<sequence length="74" mass="9041">MVRTTRHFTVIFQIYLTPENGTKHLFFHCPSTVVKKWQKSSVFIMGFSFQTPERDFTLYKYILFSCCKWNKRFF</sequence>
<reference evidence="1" key="2">
    <citation type="journal article" date="2015" name="Fish Shellfish Immunol.">
        <title>Early steps in the European eel (Anguilla anguilla)-Vibrio vulnificus interaction in the gills: Role of the RtxA13 toxin.</title>
        <authorList>
            <person name="Callol A."/>
            <person name="Pajuelo D."/>
            <person name="Ebbesson L."/>
            <person name="Teles M."/>
            <person name="MacKenzie S."/>
            <person name="Amaro C."/>
        </authorList>
    </citation>
    <scope>NUCLEOTIDE SEQUENCE</scope>
</reference>
<protein>
    <submittedName>
        <fullName evidence="1">Uncharacterized protein</fullName>
    </submittedName>
</protein>
<dbReference type="AlphaFoldDB" id="A0A0E9XNF6"/>
<name>A0A0E9XNF6_ANGAN</name>
<reference evidence="1" key="1">
    <citation type="submission" date="2014-11" db="EMBL/GenBank/DDBJ databases">
        <authorList>
            <person name="Amaro Gonzalez C."/>
        </authorList>
    </citation>
    <scope>NUCLEOTIDE SEQUENCE</scope>
</reference>
<evidence type="ECO:0000313" key="1">
    <source>
        <dbReference type="EMBL" id="JAI03366.1"/>
    </source>
</evidence>
<proteinExistence type="predicted"/>
<accession>A0A0E9XNF6</accession>
<organism evidence="1">
    <name type="scientific">Anguilla anguilla</name>
    <name type="common">European freshwater eel</name>
    <name type="synonym">Muraena anguilla</name>
    <dbReference type="NCBI Taxonomy" id="7936"/>
    <lineage>
        <taxon>Eukaryota</taxon>
        <taxon>Metazoa</taxon>
        <taxon>Chordata</taxon>
        <taxon>Craniata</taxon>
        <taxon>Vertebrata</taxon>
        <taxon>Euteleostomi</taxon>
        <taxon>Actinopterygii</taxon>
        <taxon>Neopterygii</taxon>
        <taxon>Teleostei</taxon>
        <taxon>Anguilliformes</taxon>
        <taxon>Anguillidae</taxon>
        <taxon>Anguilla</taxon>
    </lineage>
</organism>
<dbReference type="EMBL" id="GBXM01005212">
    <property type="protein sequence ID" value="JAI03366.1"/>
    <property type="molecule type" value="Transcribed_RNA"/>
</dbReference>